<dbReference type="GO" id="GO:0005634">
    <property type="term" value="C:nucleus"/>
    <property type="evidence" value="ECO:0007669"/>
    <property type="project" value="TreeGrafter"/>
</dbReference>
<name>A0A1E4RDD9_9ASCO</name>
<evidence type="ECO:0000313" key="3">
    <source>
        <dbReference type="Proteomes" id="UP000095085"/>
    </source>
</evidence>
<feature type="domain" description="Pyridoxamine 5'-phosphate oxidase N-terminal" evidence="1">
    <location>
        <begin position="8"/>
        <end position="138"/>
    </location>
</feature>
<dbReference type="GO" id="GO:0005737">
    <property type="term" value="C:cytoplasm"/>
    <property type="evidence" value="ECO:0007669"/>
    <property type="project" value="TreeGrafter"/>
</dbReference>
<dbReference type="Proteomes" id="UP000095085">
    <property type="component" value="Unassembled WGS sequence"/>
</dbReference>
<dbReference type="Pfam" id="PF01243">
    <property type="entry name" value="PNPOx_N"/>
    <property type="match status" value="1"/>
</dbReference>
<dbReference type="AlphaFoldDB" id="A0A1E4RDD9"/>
<dbReference type="PANTHER" id="PTHR28040">
    <property type="entry name" value="PYRIDOXAMINE 5'-PHOSPHATE OXIDASE YLR456W HOMOLOG-RELATED"/>
    <property type="match status" value="1"/>
</dbReference>
<dbReference type="SUPFAM" id="SSF50475">
    <property type="entry name" value="FMN-binding split barrel"/>
    <property type="match status" value="1"/>
</dbReference>
<dbReference type="PANTHER" id="PTHR28040:SF1">
    <property type="entry name" value="PYRIDOXAMINE 5'-PHOSPHATE OXIDASE YLR456W HOMOLOG-RELATED"/>
    <property type="match status" value="1"/>
</dbReference>
<dbReference type="InterPro" id="IPR052841">
    <property type="entry name" value="PMP_oxidase-like"/>
</dbReference>
<dbReference type="InterPro" id="IPR011576">
    <property type="entry name" value="Pyridox_Oxase_N"/>
</dbReference>
<dbReference type="Gene3D" id="2.30.110.10">
    <property type="entry name" value="Electron Transport, Fmn-binding Protein, Chain A"/>
    <property type="match status" value="1"/>
</dbReference>
<reference evidence="3" key="1">
    <citation type="submission" date="2016-05" db="EMBL/GenBank/DDBJ databases">
        <title>Comparative genomics of biotechnologically important yeasts.</title>
        <authorList>
            <consortium name="DOE Joint Genome Institute"/>
            <person name="Riley R."/>
            <person name="Haridas S."/>
            <person name="Wolfe K.H."/>
            <person name="Lopes M.R."/>
            <person name="Hittinger C.T."/>
            <person name="Goker M."/>
            <person name="Salamov A."/>
            <person name="Wisecaver J."/>
            <person name="Long T.M."/>
            <person name="Aerts A.L."/>
            <person name="Barry K."/>
            <person name="Choi C."/>
            <person name="Clum A."/>
            <person name="Coughlan A.Y."/>
            <person name="Deshpande S."/>
            <person name="Douglass A.P."/>
            <person name="Hanson S.J."/>
            <person name="Klenk H.-P."/>
            <person name="Labutti K."/>
            <person name="Lapidus A."/>
            <person name="Lindquist E."/>
            <person name="Lipzen A."/>
            <person name="Meier-Kolthoff J.P."/>
            <person name="Ohm R.A."/>
            <person name="Otillar R.P."/>
            <person name="Pangilinan J."/>
            <person name="Peng Y."/>
            <person name="Rokas A."/>
            <person name="Rosa C.A."/>
            <person name="Scheuner C."/>
            <person name="Sibirny A.A."/>
            <person name="Slot J.C."/>
            <person name="Stielow J.B."/>
            <person name="Sun H."/>
            <person name="Kurtzman C.P."/>
            <person name="Blackwell M."/>
            <person name="Grigoriev I.V."/>
            <person name="Jeffries T.W."/>
        </authorList>
    </citation>
    <scope>NUCLEOTIDE SEQUENCE [LARGE SCALE GENOMIC DNA]</scope>
    <source>
        <strain evidence="3">NRRL Y-1933</strain>
    </source>
</reference>
<dbReference type="RefSeq" id="XP_020074356.1">
    <property type="nucleotide sequence ID" value="XM_020222622.1"/>
</dbReference>
<dbReference type="STRING" id="984485.A0A1E4RDD9"/>
<organism evidence="2 3">
    <name type="scientific">Hyphopichia burtonii NRRL Y-1933</name>
    <dbReference type="NCBI Taxonomy" id="984485"/>
    <lineage>
        <taxon>Eukaryota</taxon>
        <taxon>Fungi</taxon>
        <taxon>Dikarya</taxon>
        <taxon>Ascomycota</taxon>
        <taxon>Saccharomycotina</taxon>
        <taxon>Pichiomycetes</taxon>
        <taxon>Debaryomycetaceae</taxon>
        <taxon>Hyphopichia</taxon>
    </lineage>
</organism>
<proteinExistence type="predicted"/>
<keyword evidence="3" id="KW-1185">Reference proteome</keyword>
<accession>A0A1E4RDD9</accession>
<evidence type="ECO:0000259" key="1">
    <source>
        <dbReference type="Pfam" id="PF01243"/>
    </source>
</evidence>
<dbReference type="InterPro" id="IPR012349">
    <property type="entry name" value="Split_barrel_FMN-bd"/>
</dbReference>
<gene>
    <name evidence="2" type="ORF">HYPBUDRAFT_163527</name>
</gene>
<sequence length="182" mass="20632">MSTALSLPDSVVKLLKSTRFVHLATCKDNFPHVSLMNYTYYSKENEYYIITTSPKKTTKYENIISNPNVSLLVHDWISARNPDESTSDSVANKRRNSLYELLTNLNKSEISSVSVMINGKAEILSPHTDLEKFNFFKSLHLNNDSIDAIQSKNYIESEDIALILIKVSSVKVTDTNDNVESY</sequence>
<dbReference type="EMBL" id="KV454545">
    <property type="protein sequence ID" value="ODV65289.1"/>
    <property type="molecule type" value="Genomic_DNA"/>
</dbReference>
<dbReference type="OrthoDB" id="5300823at2759"/>
<evidence type="ECO:0000313" key="2">
    <source>
        <dbReference type="EMBL" id="ODV65289.1"/>
    </source>
</evidence>
<protein>
    <recommendedName>
        <fullName evidence="1">Pyridoxamine 5'-phosphate oxidase N-terminal domain-containing protein</fullName>
    </recommendedName>
</protein>
<dbReference type="GeneID" id="30997171"/>